<dbReference type="InterPro" id="IPR008878">
    <property type="entry name" value="Transposase_IS66_Orf2"/>
</dbReference>
<dbReference type="PANTHER" id="PTHR36455">
    <property type="match status" value="1"/>
</dbReference>
<dbReference type="AlphaFoldDB" id="A0A4Q2U5X1"/>
<gene>
    <name evidence="1" type="ORF">D3273_15170</name>
</gene>
<organism evidence="1 2">
    <name type="scientific">Lichenibacterium minor</name>
    <dbReference type="NCBI Taxonomy" id="2316528"/>
    <lineage>
        <taxon>Bacteria</taxon>
        <taxon>Pseudomonadati</taxon>
        <taxon>Pseudomonadota</taxon>
        <taxon>Alphaproteobacteria</taxon>
        <taxon>Hyphomicrobiales</taxon>
        <taxon>Lichenihabitantaceae</taxon>
        <taxon>Lichenibacterium</taxon>
    </lineage>
</organism>
<keyword evidence="2" id="KW-1185">Reference proteome</keyword>
<dbReference type="Proteomes" id="UP000290759">
    <property type="component" value="Unassembled WGS sequence"/>
</dbReference>
<dbReference type="Pfam" id="PF05717">
    <property type="entry name" value="TnpB_IS66"/>
    <property type="match status" value="1"/>
</dbReference>
<evidence type="ECO:0000313" key="2">
    <source>
        <dbReference type="Proteomes" id="UP000290759"/>
    </source>
</evidence>
<proteinExistence type="predicted"/>
<name>A0A4Q2U5X1_9HYPH</name>
<feature type="non-terminal residue" evidence="1">
    <location>
        <position position="93"/>
    </location>
</feature>
<sequence length="93" mass="10319">MIPVPSGVRVWIAAGHTDMRRGMNGLSLLVQEGLKRDPFAGDLYVFRGRRGDLIKCLWHNGLGLSLYTKRLERGRFVWPATAGESVAITPAQL</sequence>
<dbReference type="NCBIfam" id="NF033819">
    <property type="entry name" value="IS66_TnpB"/>
    <property type="match status" value="1"/>
</dbReference>
<evidence type="ECO:0000313" key="1">
    <source>
        <dbReference type="EMBL" id="RYC31228.1"/>
    </source>
</evidence>
<dbReference type="RefSeq" id="WP_165359507.1">
    <property type="nucleotide sequence ID" value="NZ_QYBB01000016.1"/>
</dbReference>
<comment type="caution">
    <text evidence="1">The sequence shown here is derived from an EMBL/GenBank/DDBJ whole genome shotgun (WGS) entry which is preliminary data.</text>
</comment>
<dbReference type="EMBL" id="QYBB01000016">
    <property type="protein sequence ID" value="RYC31228.1"/>
    <property type="molecule type" value="Genomic_DNA"/>
</dbReference>
<reference evidence="1 2" key="1">
    <citation type="submission" date="2018-12" db="EMBL/GenBank/DDBJ databases">
        <authorList>
            <person name="Grouzdev D.S."/>
            <person name="Krutkina M.S."/>
        </authorList>
    </citation>
    <scope>NUCLEOTIDE SEQUENCE [LARGE SCALE GENOMIC DNA]</scope>
    <source>
        <strain evidence="1 2">RmlP026</strain>
    </source>
</reference>
<dbReference type="PANTHER" id="PTHR36455:SF1">
    <property type="entry name" value="BLR8292 PROTEIN"/>
    <property type="match status" value="1"/>
</dbReference>
<reference evidence="1 2" key="2">
    <citation type="submission" date="2019-02" db="EMBL/GenBank/DDBJ databases">
        <title>'Lichenibacterium ramalinii' gen. nov. sp. nov., 'Lichenibacterium minor' gen. nov. sp. nov.</title>
        <authorList>
            <person name="Pankratov T."/>
        </authorList>
    </citation>
    <scope>NUCLEOTIDE SEQUENCE [LARGE SCALE GENOMIC DNA]</scope>
    <source>
        <strain evidence="1 2">RmlP026</strain>
    </source>
</reference>
<accession>A0A4Q2U5X1</accession>
<protein>
    <submittedName>
        <fullName evidence="1">Transposase</fullName>
    </submittedName>
</protein>